<dbReference type="OrthoDB" id="4724at2759"/>
<name>M2W0Z9_GALSU</name>
<dbReference type="PANTHER" id="PTHR34943:SF2">
    <property type="entry name" value="PROTEIN COFACTOR ASSEMBLY OF COMPLEX C SUBUNIT B CCB4, CHLOROPLASTIC"/>
    <property type="match status" value="1"/>
</dbReference>
<dbReference type="GeneID" id="17088099"/>
<dbReference type="AlphaFoldDB" id="M2W0Z9"/>
<dbReference type="Pfam" id="PF11152">
    <property type="entry name" value="CCB2_CCB4"/>
    <property type="match status" value="1"/>
</dbReference>
<gene>
    <name evidence="1" type="ORF">Gasu_32990</name>
</gene>
<accession>M2W0Z9</accession>
<dbReference type="InterPro" id="IPR021325">
    <property type="entry name" value="CCB2/CCB4"/>
</dbReference>
<dbReference type="GO" id="GO:0010190">
    <property type="term" value="P:cytochrome b6f complex assembly"/>
    <property type="evidence" value="ECO:0007669"/>
    <property type="project" value="TreeGrafter"/>
</dbReference>
<protein>
    <submittedName>
        <fullName evidence="1">Cytochrome c biogenesis protein, putative, Ccb2</fullName>
    </submittedName>
</protein>
<evidence type="ECO:0000313" key="1">
    <source>
        <dbReference type="EMBL" id="EME29291.1"/>
    </source>
</evidence>
<organism evidence="1 2">
    <name type="scientific">Galdieria sulphuraria</name>
    <name type="common">Red alga</name>
    <dbReference type="NCBI Taxonomy" id="130081"/>
    <lineage>
        <taxon>Eukaryota</taxon>
        <taxon>Rhodophyta</taxon>
        <taxon>Bangiophyceae</taxon>
        <taxon>Galdieriales</taxon>
        <taxon>Galdieriaceae</taxon>
        <taxon>Galdieria</taxon>
    </lineage>
</organism>
<dbReference type="EMBL" id="KB454510">
    <property type="protein sequence ID" value="EME29291.1"/>
    <property type="molecule type" value="Genomic_DNA"/>
</dbReference>
<reference evidence="2" key="1">
    <citation type="journal article" date="2013" name="Science">
        <title>Gene transfer from bacteria and archaea facilitated evolution of an extremophilic eukaryote.</title>
        <authorList>
            <person name="Schonknecht G."/>
            <person name="Chen W.H."/>
            <person name="Ternes C.M."/>
            <person name="Barbier G.G."/>
            <person name="Shrestha R.P."/>
            <person name="Stanke M."/>
            <person name="Brautigam A."/>
            <person name="Baker B.J."/>
            <person name="Banfield J.F."/>
            <person name="Garavito R.M."/>
            <person name="Carr K."/>
            <person name="Wilkerson C."/>
            <person name="Rensing S.A."/>
            <person name="Gagneul D."/>
            <person name="Dickenson N.E."/>
            <person name="Oesterhelt C."/>
            <person name="Lercher M.J."/>
            <person name="Weber A.P."/>
        </authorList>
    </citation>
    <scope>NUCLEOTIDE SEQUENCE [LARGE SCALE GENOMIC DNA]</scope>
    <source>
        <strain evidence="2">074W</strain>
    </source>
</reference>
<dbReference type="KEGG" id="gsl:Gasu_32990"/>
<dbReference type="PANTHER" id="PTHR34943">
    <property type="match status" value="1"/>
</dbReference>
<proteinExistence type="predicted"/>
<dbReference type="STRING" id="130081.M2W0Z9"/>
<sequence>MESGFVHNPFFRKLSLFVCSRSTETCKTVSRPNFGTSLHLRSPCFFNQESKSSCGNNKGFLCLGGERNNQQLADGDGVTVGIATCILFSIVVNRLFTSELTISQERADLLGVIFSVLSLVHVLWRQDFKTKEGEVETLVGKDYREINVFLNHQSLLKLEHLCRWIQEVTCAKSIVIQNDDLTLVRLGPGQEGQTVALGELAKQCLTSGEASFLADLNIVAGRNEFNYMPSNCKSIYMEPLTENILLILGCGKVRPFTEVDLIWIRSIKVQLVDLFSNIEVSICFH</sequence>
<dbReference type="GO" id="GO:0009507">
    <property type="term" value="C:chloroplast"/>
    <property type="evidence" value="ECO:0007669"/>
    <property type="project" value="TreeGrafter"/>
</dbReference>
<dbReference type="RefSeq" id="XP_005705811.1">
    <property type="nucleotide sequence ID" value="XM_005705754.1"/>
</dbReference>
<dbReference type="Gramene" id="EME29291">
    <property type="protein sequence ID" value="EME29291"/>
    <property type="gene ID" value="Gasu_32990"/>
</dbReference>
<dbReference type="InterPro" id="IPR044705">
    <property type="entry name" value="CCB4"/>
</dbReference>
<keyword evidence="2" id="KW-1185">Reference proteome</keyword>
<evidence type="ECO:0000313" key="2">
    <source>
        <dbReference type="Proteomes" id="UP000030680"/>
    </source>
</evidence>
<dbReference type="Proteomes" id="UP000030680">
    <property type="component" value="Unassembled WGS sequence"/>
</dbReference>